<reference evidence="3 4" key="1">
    <citation type="submission" date="2016-09" db="EMBL/GenBank/DDBJ databases">
        <title>Genome sequence of Eubacterium angustum.</title>
        <authorList>
            <person name="Poehlein A."/>
            <person name="Daniel R."/>
        </authorList>
    </citation>
    <scope>NUCLEOTIDE SEQUENCE [LARGE SCALE GENOMIC DNA]</scope>
    <source>
        <strain evidence="3 4">DSM 1989</strain>
    </source>
</reference>
<evidence type="ECO:0000313" key="3">
    <source>
        <dbReference type="EMBL" id="OHW61419.1"/>
    </source>
</evidence>
<dbReference type="Proteomes" id="UP000180254">
    <property type="component" value="Unassembled WGS sequence"/>
</dbReference>
<name>A0A1S1V6U6_9FIRM</name>
<evidence type="ECO:0000259" key="2">
    <source>
        <dbReference type="Pfam" id="PF07282"/>
    </source>
</evidence>
<gene>
    <name evidence="3" type="ORF">EUAN_21620</name>
</gene>
<dbReference type="Pfam" id="PF07282">
    <property type="entry name" value="Cas12f1-like_TNB"/>
    <property type="match status" value="1"/>
</dbReference>
<comment type="caution">
    <text evidence="3">The sequence shown here is derived from an EMBL/GenBank/DDBJ whole genome shotgun (WGS) entry which is preliminary data.</text>
</comment>
<dbReference type="GO" id="GO:0003677">
    <property type="term" value="F:DNA binding"/>
    <property type="evidence" value="ECO:0007669"/>
    <property type="project" value="UniProtKB-KW"/>
</dbReference>
<keyword evidence="4" id="KW-1185">Reference proteome</keyword>
<dbReference type="AlphaFoldDB" id="A0A1S1V6U6"/>
<evidence type="ECO:0000313" key="4">
    <source>
        <dbReference type="Proteomes" id="UP000180254"/>
    </source>
</evidence>
<dbReference type="InterPro" id="IPR010095">
    <property type="entry name" value="Cas12f1-like_TNB"/>
</dbReference>
<feature type="domain" description="Cas12f1-like TNB" evidence="2">
    <location>
        <begin position="392"/>
        <end position="451"/>
    </location>
</feature>
<evidence type="ECO:0000256" key="1">
    <source>
        <dbReference type="ARBA" id="ARBA00023125"/>
    </source>
</evidence>
<sequence length="480" mass="56328">MFCTPFCYRMVLTEEVRELETVVKTVKQHSYSLDNNALKELKLIGERYRCVKNYVYSRYSGINSIVLIKRDRDIRDEWVKTKFAEQWKLPARYWKLALSEAVSNIKSSWSNIKLRVKSAVNKNKKLSKQELHYIRYILKADELYQRILQNKSIQIPEAIKLYRLDTGYLNSLIRRLTRKYKGKVPYSNTDTFSIDTGLYSYGDGQIRISSTKKGKRVTVKLKDRNIYDRTMTVKFKDNRIELHCPLKIAKKKHGYQNIIGIDKGYRTLFAVSGKTTYGENLNNYLSEETERLKEVNSARNRFYALKNRYLSEGNYAAAQNIELNNLGKIKYNRKKAKHDQRVKSYINHSINGLIKNEEPGEIVMEDLSFASWNDRFPKSVKRKLSRWIKGYIKARLEFKCEYNSIKYTYINPAYTSQICSKCGEFGARSGEVFNCTNCGTIDADINASLNILKRRDDSEIKLHTDYRKVKEILQARIDRQ</sequence>
<accession>A0A1S1V6U6</accession>
<organism evidence="3 4">
    <name type="scientific">Andreesenia angusta</name>
    <dbReference type="NCBI Taxonomy" id="39480"/>
    <lineage>
        <taxon>Bacteria</taxon>
        <taxon>Bacillati</taxon>
        <taxon>Bacillota</taxon>
        <taxon>Tissierellia</taxon>
        <taxon>Tissierellales</taxon>
        <taxon>Gottschalkiaceae</taxon>
        <taxon>Andreesenia</taxon>
    </lineage>
</organism>
<dbReference type="STRING" id="39480.EUAN_21620"/>
<proteinExistence type="predicted"/>
<protein>
    <submittedName>
        <fullName evidence="3">Putative transposase DNA-binding domain protein</fullName>
    </submittedName>
</protein>
<keyword evidence="1 3" id="KW-0238">DNA-binding</keyword>
<dbReference type="EMBL" id="MKIE01000013">
    <property type="protein sequence ID" value="OHW61419.1"/>
    <property type="molecule type" value="Genomic_DNA"/>
</dbReference>